<gene>
    <name evidence="2" type="ORF">AFR_22170</name>
</gene>
<dbReference type="HOGENOM" id="CLU_067815_1_0_11"/>
<accession>U5W0Q4</accession>
<evidence type="ECO:0000256" key="1">
    <source>
        <dbReference type="SAM" id="Phobius"/>
    </source>
</evidence>
<keyword evidence="1" id="KW-1133">Transmembrane helix</keyword>
<dbReference type="KEGG" id="afs:AFR_22170"/>
<dbReference type="NCBIfam" id="NF038083">
    <property type="entry name" value="CU044_5270_fam"/>
    <property type="match status" value="1"/>
</dbReference>
<dbReference type="Proteomes" id="UP000017746">
    <property type="component" value="Chromosome"/>
</dbReference>
<dbReference type="STRING" id="1246995.AFR_22170"/>
<dbReference type="InterPro" id="IPR047789">
    <property type="entry name" value="CU044_5270-like"/>
</dbReference>
<protein>
    <recommendedName>
        <fullName evidence="4">CU044_5270 family protein</fullName>
    </recommendedName>
</protein>
<feature type="transmembrane region" description="Helical" evidence="1">
    <location>
        <begin position="40"/>
        <end position="61"/>
    </location>
</feature>
<dbReference type="PATRIC" id="fig|1246995.3.peg.4494"/>
<dbReference type="EMBL" id="CP006272">
    <property type="protein sequence ID" value="AGZ42704.1"/>
    <property type="molecule type" value="Genomic_DNA"/>
</dbReference>
<dbReference type="AlphaFoldDB" id="U5W0Q4"/>
<name>U5W0Q4_9ACTN</name>
<keyword evidence="1" id="KW-0472">Membrane</keyword>
<keyword evidence="1" id="KW-0812">Transmembrane</keyword>
<organism evidence="2 3">
    <name type="scientific">Actinoplanes friuliensis DSM 7358</name>
    <dbReference type="NCBI Taxonomy" id="1246995"/>
    <lineage>
        <taxon>Bacteria</taxon>
        <taxon>Bacillati</taxon>
        <taxon>Actinomycetota</taxon>
        <taxon>Actinomycetes</taxon>
        <taxon>Micromonosporales</taxon>
        <taxon>Micromonosporaceae</taxon>
        <taxon>Actinoplanes</taxon>
    </lineage>
</organism>
<evidence type="ECO:0000313" key="3">
    <source>
        <dbReference type="Proteomes" id="UP000017746"/>
    </source>
</evidence>
<proteinExistence type="predicted"/>
<reference evidence="2 3" key="1">
    <citation type="journal article" date="2014" name="J. Biotechnol.">
        <title>Complete genome sequence of the actinobacterium Actinoplanes friuliensis HAG 010964, producer of the lipopeptide antibiotic friulimycin.</title>
        <authorList>
            <person name="Ruckert C."/>
            <person name="Szczepanowski R."/>
            <person name="Albersmeier A."/>
            <person name="Goesmann A."/>
            <person name="Fischer N."/>
            <person name="Steinkamper A."/>
            <person name="Puhler A."/>
            <person name="Biener R."/>
            <person name="Schwartz D."/>
            <person name="Kalinowski J."/>
        </authorList>
    </citation>
    <scope>NUCLEOTIDE SEQUENCE [LARGE SCALE GENOMIC DNA]</scope>
    <source>
        <strain evidence="2 3">DSM 7358</strain>
    </source>
</reference>
<evidence type="ECO:0008006" key="4">
    <source>
        <dbReference type="Google" id="ProtNLM"/>
    </source>
</evidence>
<keyword evidence="3" id="KW-1185">Reference proteome</keyword>
<dbReference type="RefSeq" id="WP_023363075.1">
    <property type="nucleotide sequence ID" value="NC_022657.1"/>
</dbReference>
<dbReference type="OrthoDB" id="3612087at2"/>
<sequence>MTDLLPPGDPELSPDRARVLKEAFLQEITRPGAARRRIPVLLPVAAAATVVLVTLVAGVALHQGSPATPAPGPAPVRVAAPVIALPPVHTDRVTSRADKIATGVTLPPSPTIRADQFVYVRSKVGFQQVVFGGGPAPSDGFTSASEGVVTQALETIRIREMWLPQKGDRGFVQDGKESFELDPISNSEHSAIPADPDQLLRKIYAETKGQGPGPDYTAFDWIGENMYETMLPPQVYVTLFRAAARIPGVVLIDDAVDGAGRHGVAVAYEDQGERREWIFDRRTLVYLGQRNYLVEDTPMGKAGTITGITAVLQRAVVDRQGQRPR</sequence>
<dbReference type="eggNOG" id="ENOG5033NHJ">
    <property type="taxonomic scope" value="Bacteria"/>
</dbReference>
<evidence type="ECO:0000313" key="2">
    <source>
        <dbReference type="EMBL" id="AGZ42704.1"/>
    </source>
</evidence>